<keyword evidence="2" id="KW-0496">Mitochondrion</keyword>
<reference evidence="2" key="1">
    <citation type="submission" date="2013-05" db="EMBL/GenBank/DDBJ databases">
        <title>The Mitochondrial Genome of the medicinal plant Salvia miltiorrhiza.</title>
        <authorList>
            <person name="Qian J."/>
        </authorList>
    </citation>
    <scope>NUCLEOTIDE SEQUENCE</scope>
</reference>
<evidence type="ECO:0000259" key="1">
    <source>
        <dbReference type="Pfam" id="PF25874"/>
    </source>
</evidence>
<dbReference type="RefSeq" id="YP_008992330.1">
    <property type="nucleotide sequence ID" value="NC_023209.1"/>
</dbReference>
<sequence length="128" mass="14883">MTRQEARDAARLHIGDTGLIDHVLKAMNNVIIGNYIVWRSVNRSTKVLEYTIQDFKGDKQVYHSKVKEPIWTCSIGPGRSVYDDLVYLYRNVLLDYPESPSVEFVAQMILHSKHFVKEQLLEMRIMSL</sequence>
<geneLocation type="mitochondrion" evidence="2"/>
<name>V9P4S0_SALMI</name>
<protein>
    <recommendedName>
        <fullName evidence="1">PTC1-like winged helix-turn-helix domain-containing protein</fullName>
    </recommendedName>
</protein>
<dbReference type="KEGG" id="smil:18126337"/>
<dbReference type="EMBL" id="KF177345">
    <property type="protein sequence ID" value="AGU16595.1"/>
    <property type="molecule type" value="Genomic_DNA"/>
</dbReference>
<dbReference type="OrthoDB" id="1734996at2759"/>
<dbReference type="GeneID" id="18126337"/>
<dbReference type="AlphaFoldDB" id="V9P4S0"/>
<dbReference type="InterPro" id="IPR059080">
    <property type="entry name" value="WHD_PTC1"/>
</dbReference>
<feature type="domain" description="PTC1-like winged helix-turn-helix" evidence="1">
    <location>
        <begin position="1"/>
        <end position="54"/>
    </location>
</feature>
<gene>
    <name evidence="2" type="primary">orf128a</name>
    <name evidence="2" type="ORF">Salmi_Mp066</name>
</gene>
<evidence type="ECO:0000313" key="2">
    <source>
        <dbReference type="EMBL" id="AGU16595.1"/>
    </source>
</evidence>
<accession>V9P4S0</accession>
<dbReference type="PANTHER" id="PTHR46201">
    <property type="entry name" value="PHD FINGER PROTEIN MALE MEIOCYTE DEATH 1-RELATED"/>
    <property type="match status" value="1"/>
</dbReference>
<organism evidence="2">
    <name type="scientific">Salvia miltiorrhiza</name>
    <name type="common">Chinese sage</name>
    <dbReference type="NCBI Taxonomy" id="226208"/>
    <lineage>
        <taxon>Eukaryota</taxon>
        <taxon>Viridiplantae</taxon>
        <taxon>Streptophyta</taxon>
        <taxon>Embryophyta</taxon>
        <taxon>Tracheophyta</taxon>
        <taxon>Spermatophyta</taxon>
        <taxon>Magnoliopsida</taxon>
        <taxon>eudicotyledons</taxon>
        <taxon>Gunneridae</taxon>
        <taxon>Pentapetalae</taxon>
        <taxon>asterids</taxon>
        <taxon>lamiids</taxon>
        <taxon>Lamiales</taxon>
        <taxon>Lamiaceae</taxon>
        <taxon>Nepetoideae</taxon>
        <taxon>Mentheae</taxon>
        <taxon>Salviinae</taxon>
        <taxon>Salvia</taxon>
        <taxon>Salvia incertae sedis</taxon>
    </lineage>
</organism>
<dbReference type="PANTHER" id="PTHR46201:SF9">
    <property type="entry name" value="PHD FINGER PROTEIN MALE MEIOCYTE DEATH 1"/>
    <property type="match status" value="1"/>
</dbReference>
<proteinExistence type="predicted"/>
<dbReference type="Pfam" id="PF25874">
    <property type="entry name" value="WHD_plant_repro"/>
    <property type="match status" value="1"/>
</dbReference>